<accession>A0AB40BKT3</accession>
<dbReference type="AlphaFoldDB" id="A0AB40BKT3"/>
<name>A0AB40BKT3_DIOCR</name>
<dbReference type="RefSeq" id="XP_039127558.1">
    <property type="nucleotide sequence ID" value="XM_039271624.1"/>
</dbReference>
<dbReference type="GeneID" id="120263663"/>
<dbReference type="Proteomes" id="UP001515500">
    <property type="component" value="Chromosome 6"/>
</dbReference>
<protein>
    <submittedName>
        <fullName evidence="2">Uncharacterized protein LOC120263663</fullName>
    </submittedName>
</protein>
<organism evidence="1 2">
    <name type="scientific">Dioscorea cayennensis subsp. rotundata</name>
    <name type="common">White Guinea yam</name>
    <name type="synonym">Dioscorea rotundata</name>
    <dbReference type="NCBI Taxonomy" id="55577"/>
    <lineage>
        <taxon>Eukaryota</taxon>
        <taxon>Viridiplantae</taxon>
        <taxon>Streptophyta</taxon>
        <taxon>Embryophyta</taxon>
        <taxon>Tracheophyta</taxon>
        <taxon>Spermatophyta</taxon>
        <taxon>Magnoliopsida</taxon>
        <taxon>Liliopsida</taxon>
        <taxon>Dioscoreales</taxon>
        <taxon>Dioscoreaceae</taxon>
        <taxon>Dioscorea</taxon>
    </lineage>
</organism>
<sequence length="147" mass="16148">MSLTTATVFTSSSTAHQLDAAAACRQPINHTVAALLPIVRQGGLLGALVCSSSILQENTKNRSDRKIASDIANALPEGKLKQVVLEVENIAEQIDDGAEKIEEFLDKLSKDCERRVRILLPCFVRTRRPWGSVEWSMAEFLSLGLKK</sequence>
<reference evidence="2" key="1">
    <citation type="submission" date="2025-08" db="UniProtKB">
        <authorList>
            <consortium name="RefSeq"/>
        </authorList>
    </citation>
    <scope>IDENTIFICATION</scope>
</reference>
<evidence type="ECO:0000313" key="1">
    <source>
        <dbReference type="Proteomes" id="UP001515500"/>
    </source>
</evidence>
<evidence type="ECO:0000313" key="2">
    <source>
        <dbReference type="RefSeq" id="XP_039127558.1"/>
    </source>
</evidence>
<dbReference type="PANTHER" id="PTHR33735:SF10">
    <property type="entry name" value="EXPRESSED PROTEIN"/>
    <property type="match status" value="1"/>
</dbReference>
<proteinExistence type="predicted"/>
<gene>
    <name evidence="2" type="primary">LOC120263663</name>
</gene>
<dbReference type="PANTHER" id="PTHR33735">
    <property type="entry name" value="EXPRESSED PROTEIN"/>
    <property type="match status" value="1"/>
</dbReference>
<keyword evidence="1" id="KW-1185">Reference proteome</keyword>